<gene>
    <name evidence="1" type="ORF">CDAR_396391</name>
</gene>
<reference evidence="1 2" key="1">
    <citation type="submission" date="2021-06" db="EMBL/GenBank/DDBJ databases">
        <title>Caerostris darwini draft genome.</title>
        <authorList>
            <person name="Kono N."/>
            <person name="Arakawa K."/>
        </authorList>
    </citation>
    <scope>NUCLEOTIDE SEQUENCE [LARGE SCALE GENOMIC DNA]</scope>
</reference>
<accession>A0AAV4US04</accession>
<comment type="caution">
    <text evidence="1">The sequence shown here is derived from an EMBL/GenBank/DDBJ whole genome shotgun (WGS) entry which is preliminary data.</text>
</comment>
<dbReference type="Proteomes" id="UP001054837">
    <property type="component" value="Unassembled WGS sequence"/>
</dbReference>
<dbReference type="EMBL" id="BPLQ01011814">
    <property type="protein sequence ID" value="GIY60567.1"/>
    <property type="molecule type" value="Genomic_DNA"/>
</dbReference>
<protein>
    <submittedName>
        <fullName evidence="1">Uncharacterized protein</fullName>
    </submittedName>
</protein>
<evidence type="ECO:0000313" key="1">
    <source>
        <dbReference type="EMBL" id="GIY60567.1"/>
    </source>
</evidence>
<organism evidence="1 2">
    <name type="scientific">Caerostris darwini</name>
    <dbReference type="NCBI Taxonomy" id="1538125"/>
    <lineage>
        <taxon>Eukaryota</taxon>
        <taxon>Metazoa</taxon>
        <taxon>Ecdysozoa</taxon>
        <taxon>Arthropoda</taxon>
        <taxon>Chelicerata</taxon>
        <taxon>Arachnida</taxon>
        <taxon>Araneae</taxon>
        <taxon>Araneomorphae</taxon>
        <taxon>Entelegynae</taxon>
        <taxon>Araneoidea</taxon>
        <taxon>Araneidae</taxon>
        <taxon>Caerostris</taxon>
    </lineage>
</organism>
<proteinExistence type="predicted"/>
<sequence length="151" mass="17109">MVPIKRNTQCSACVWGRKLKMSEVNSRPPWHVTVANDVTAFQLISSPNRIRGSPSRFGRKQVNRGGLTRFVGEVVLVLQPISSDVMPANFDGYFHFNHEILRSSFGRNFFNCNCTNDLETNQEEFNSLAFTSADFVSKKRPFSITLVVFLS</sequence>
<name>A0AAV4US04_9ARAC</name>
<keyword evidence="2" id="KW-1185">Reference proteome</keyword>
<dbReference type="AlphaFoldDB" id="A0AAV4US04"/>
<evidence type="ECO:0000313" key="2">
    <source>
        <dbReference type="Proteomes" id="UP001054837"/>
    </source>
</evidence>